<evidence type="ECO:0000313" key="2">
    <source>
        <dbReference type="Proteomes" id="UP000655094"/>
    </source>
</evidence>
<sequence>MRIQRTGREVLHDHEAIVAIAADGKDLRYANGFASRQQLQLIGLGGEDRQKFPFVAFHEVIFPAEA</sequence>
<gene>
    <name evidence="1" type="ORF">KPZU09_05500</name>
</gene>
<organism evidence="1 2">
    <name type="scientific">Klebsiella pneumoniae</name>
    <dbReference type="NCBI Taxonomy" id="573"/>
    <lineage>
        <taxon>Bacteria</taxon>
        <taxon>Pseudomonadati</taxon>
        <taxon>Pseudomonadota</taxon>
        <taxon>Gammaproteobacteria</taxon>
        <taxon>Enterobacterales</taxon>
        <taxon>Enterobacteriaceae</taxon>
        <taxon>Klebsiella/Raoultella group</taxon>
        <taxon>Klebsiella</taxon>
        <taxon>Klebsiella pneumoniae complex</taxon>
    </lineage>
</organism>
<reference evidence="1" key="1">
    <citation type="submission" date="2020-10" db="EMBL/GenBank/DDBJ databases">
        <title>Genome Sequence of ESBL Producing Zambian Clinical Strains.</title>
        <authorList>
            <person name="Shawa M."/>
            <person name="Furuta Y."/>
            <person name="Simbotwe M."/>
            <person name="Mulenga E."/>
            <person name="Mubanga M."/>
            <person name="Mulenga G."/>
            <person name="Kaile C."/>
            <person name="Zorigt T."/>
            <person name="Hang'ombe B."/>
            <person name="Higashi H."/>
        </authorList>
    </citation>
    <scope>NUCLEOTIDE SEQUENCE</scope>
    <source>
        <strain evidence="1">Zam_UTH_09</strain>
    </source>
</reference>
<dbReference type="Proteomes" id="UP000655094">
    <property type="component" value="Unassembled WGS sequence"/>
</dbReference>
<name>A0A919HLP1_KLEPN</name>
<accession>A0A919HLP1</accession>
<protein>
    <submittedName>
        <fullName evidence="1">Uncharacterized protein</fullName>
    </submittedName>
</protein>
<comment type="caution">
    <text evidence="1">The sequence shown here is derived from an EMBL/GenBank/DDBJ whole genome shotgun (WGS) entry which is preliminary data.</text>
</comment>
<dbReference type="EMBL" id="BNFF01000001">
    <property type="protein sequence ID" value="GHK50814.1"/>
    <property type="molecule type" value="Genomic_DNA"/>
</dbReference>
<evidence type="ECO:0000313" key="1">
    <source>
        <dbReference type="EMBL" id="GHK50814.1"/>
    </source>
</evidence>
<proteinExistence type="predicted"/>
<dbReference type="AlphaFoldDB" id="A0A919HLP1"/>